<dbReference type="EMBL" id="JAUCMV010000001">
    <property type="protein sequence ID" value="KAK0424973.1"/>
    <property type="molecule type" value="Genomic_DNA"/>
</dbReference>
<name>A0AA39IIL1_9BILA</name>
<sequence length="136" mass="15349">MSPKTISAFCKKSANFLSSALQFVLRTSFGGWKEGVDVPNNADEVLVHLNLVVPGAVQFLQSVYSFDDGNDFVCRPRKVPQFQTKTSLSSWERSIPSCYPPLLLAFLRRRPSFGVRTAHYLAKRVVMRPSDPDRRV</sequence>
<organism evidence="1 2">
    <name type="scientific">Steinernema hermaphroditum</name>
    <dbReference type="NCBI Taxonomy" id="289476"/>
    <lineage>
        <taxon>Eukaryota</taxon>
        <taxon>Metazoa</taxon>
        <taxon>Ecdysozoa</taxon>
        <taxon>Nematoda</taxon>
        <taxon>Chromadorea</taxon>
        <taxon>Rhabditida</taxon>
        <taxon>Tylenchina</taxon>
        <taxon>Panagrolaimomorpha</taxon>
        <taxon>Strongyloidoidea</taxon>
        <taxon>Steinernematidae</taxon>
        <taxon>Steinernema</taxon>
    </lineage>
</organism>
<evidence type="ECO:0000313" key="2">
    <source>
        <dbReference type="Proteomes" id="UP001175271"/>
    </source>
</evidence>
<protein>
    <submittedName>
        <fullName evidence="1">Uncharacterized protein</fullName>
    </submittedName>
</protein>
<proteinExistence type="predicted"/>
<evidence type="ECO:0000313" key="1">
    <source>
        <dbReference type="EMBL" id="KAK0424973.1"/>
    </source>
</evidence>
<accession>A0AA39IIL1</accession>
<reference evidence="1" key="1">
    <citation type="submission" date="2023-06" db="EMBL/GenBank/DDBJ databases">
        <title>Genomic analysis of the entomopathogenic nematode Steinernema hermaphroditum.</title>
        <authorList>
            <person name="Schwarz E.M."/>
            <person name="Heppert J.K."/>
            <person name="Baniya A."/>
            <person name="Schwartz H.T."/>
            <person name="Tan C.-H."/>
            <person name="Antoshechkin I."/>
            <person name="Sternberg P.W."/>
            <person name="Goodrich-Blair H."/>
            <person name="Dillman A.R."/>
        </authorList>
    </citation>
    <scope>NUCLEOTIDE SEQUENCE</scope>
    <source>
        <strain evidence="1">PS9179</strain>
        <tissue evidence="1">Whole animal</tissue>
    </source>
</reference>
<dbReference type="Proteomes" id="UP001175271">
    <property type="component" value="Unassembled WGS sequence"/>
</dbReference>
<comment type="caution">
    <text evidence="1">The sequence shown here is derived from an EMBL/GenBank/DDBJ whole genome shotgun (WGS) entry which is preliminary data.</text>
</comment>
<dbReference type="AlphaFoldDB" id="A0AA39IIL1"/>
<keyword evidence="2" id="KW-1185">Reference proteome</keyword>
<gene>
    <name evidence="1" type="ORF">QR680_008956</name>
</gene>